<dbReference type="EMBL" id="JBHTAX010000001">
    <property type="protein sequence ID" value="MFC7188542.1"/>
    <property type="molecule type" value="Genomic_DNA"/>
</dbReference>
<feature type="transmembrane region" description="Helical" evidence="1">
    <location>
        <begin position="76"/>
        <end position="95"/>
    </location>
</feature>
<keyword evidence="1" id="KW-0812">Transmembrane</keyword>
<dbReference type="GeneID" id="76198082"/>
<feature type="transmembrane region" description="Helical" evidence="1">
    <location>
        <begin position="30"/>
        <end position="49"/>
    </location>
</feature>
<keyword evidence="1" id="KW-1133">Transmembrane helix</keyword>
<reference evidence="2 3" key="1">
    <citation type="journal article" date="2019" name="Int. J. Syst. Evol. Microbiol.">
        <title>The Global Catalogue of Microorganisms (GCM) 10K type strain sequencing project: providing services to taxonomists for standard genome sequencing and annotation.</title>
        <authorList>
            <consortium name="The Broad Institute Genomics Platform"/>
            <consortium name="The Broad Institute Genome Sequencing Center for Infectious Disease"/>
            <person name="Wu L."/>
            <person name="Ma J."/>
        </authorList>
    </citation>
    <scope>NUCLEOTIDE SEQUENCE [LARGE SCALE GENOMIC DNA]</scope>
    <source>
        <strain evidence="2 3">RDMS1</strain>
    </source>
</reference>
<keyword evidence="3" id="KW-1185">Reference proteome</keyword>
<gene>
    <name evidence="2" type="ORF">ACFQL7_00835</name>
</gene>
<dbReference type="AlphaFoldDB" id="A0ABD5YI23"/>
<evidence type="ECO:0000256" key="1">
    <source>
        <dbReference type="SAM" id="Phobius"/>
    </source>
</evidence>
<dbReference type="RefSeq" id="WP_264555382.1">
    <property type="nucleotide sequence ID" value="NZ_CP109979.1"/>
</dbReference>
<organism evidence="2 3">
    <name type="scientific">Halocatena marina</name>
    <dbReference type="NCBI Taxonomy" id="2934937"/>
    <lineage>
        <taxon>Archaea</taxon>
        <taxon>Methanobacteriati</taxon>
        <taxon>Methanobacteriota</taxon>
        <taxon>Stenosarchaea group</taxon>
        <taxon>Halobacteria</taxon>
        <taxon>Halobacteriales</taxon>
        <taxon>Natronomonadaceae</taxon>
        <taxon>Halocatena</taxon>
    </lineage>
</organism>
<keyword evidence="1" id="KW-0472">Membrane</keyword>
<evidence type="ECO:0000313" key="2">
    <source>
        <dbReference type="EMBL" id="MFC7188542.1"/>
    </source>
</evidence>
<protein>
    <submittedName>
        <fullName evidence="2">Uncharacterized protein</fullName>
    </submittedName>
</protein>
<proteinExistence type="predicted"/>
<accession>A0ABD5YI23</accession>
<feature type="transmembrane region" description="Helical" evidence="1">
    <location>
        <begin position="107"/>
        <end position="126"/>
    </location>
</feature>
<comment type="caution">
    <text evidence="2">The sequence shown here is derived from an EMBL/GenBank/DDBJ whole genome shotgun (WGS) entry which is preliminary data.</text>
</comment>
<feature type="transmembrane region" description="Helical" evidence="1">
    <location>
        <begin position="6"/>
        <end position="23"/>
    </location>
</feature>
<evidence type="ECO:0000313" key="3">
    <source>
        <dbReference type="Proteomes" id="UP001596417"/>
    </source>
</evidence>
<dbReference type="Proteomes" id="UP001596417">
    <property type="component" value="Unassembled WGS sequence"/>
</dbReference>
<name>A0ABD5YI23_9EURY</name>
<sequence length="128" mass="13174">MHVQKAILVELAAILVVLYGGFLNMGIASIAVTTFGLLIGLFAAVQGFFSDTTSPNQGTVSTETDSTDVRELTTEWIAGIFLLAVITVAAVGGSMAGGSLGMPYGRYIGGASGAILAFTSVAWGYYGR</sequence>